<reference evidence="13 14" key="1">
    <citation type="submission" date="2020-04" db="EMBL/GenBank/DDBJ databases">
        <authorList>
            <consortium name="Desulfovibrio sp. FSS-1 genome sequencing consortium"/>
            <person name="Shimoshige H."/>
            <person name="Kobayashi H."/>
            <person name="Maekawa T."/>
        </authorList>
    </citation>
    <scope>NUCLEOTIDE SEQUENCE [LARGE SCALE GENOMIC DNA]</scope>
    <source>
        <strain evidence="13 14">SIID29052-01</strain>
    </source>
</reference>
<sequence length="585" mass="60885">MLTPLKRFFGSRRLRRVLLFVGVGAATGLLAVAYSFALEVGSRLIQGGLLGLHEPTASSMATLARPWLLPVITTLVGAFTGVLVGKFLPEAQASGTDGTDAMIRAFHQGQGRIPPRAAALRTATSVLTIASGGSAGKEGPVAFLGAGFGSWLAGKFGLTDRDRRVLLLAGAAGGLGAIFRSPLGGAMTAVEVLYSEDFEGEALLPCIVSSVTAYLVCTFFYGTQPILHIPDPRPATLREIPFYLLLAAACAGSAWLYVRGFFFIKYKVFRPLGKRFGLAAATAAGGLAMGLVGMAFPDVTGSSHASLELAVLGQIPAMTLAALLLGKIVATSLTIGSGFSGGMFAPGLFVGAMTGGLAGKLLAFWRADLAPSQGAFVLVGMSAFFACAANAPLGPLIMVCEISQGYALLAPLMLCTAVALLLSGRFCLYENQLRGKVNSPAHRGEAAEAALRQLRVADAYTPGRVAVLEEGTTLGALPDIIAGTENITFPVRGEGGRITGLVTLADVRRVLFESALYPLVVARDLARPAALLTPGQDLHEALLLFVEAGVHQLPVVDPADRDVILGALTLRDLQNAQRDRQPTGG</sequence>
<evidence type="ECO:0000256" key="9">
    <source>
        <dbReference type="ARBA" id="ARBA00023303"/>
    </source>
</evidence>
<reference evidence="13 14" key="2">
    <citation type="submission" date="2020-05" db="EMBL/GenBank/DDBJ databases">
        <title>Draft genome sequence of Desulfovibrio sp. strainFSS-1.</title>
        <authorList>
            <person name="Shimoshige H."/>
            <person name="Kobayashi H."/>
            <person name="Maekawa T."/>
        </authorList>
    </citation>
    <scope>NUCLEOTIDE SEQUENCE [LARGE SCALE GENOMIC DNA]</scope>
    <source>
        <strain evidence="13 14">SIID29052-01</strain>
    </source>
</reference>
<dbReference type="Pfam" id="PF00654">
    <property type="entry name" value="Voltage_CLC"/>
    <property type="match status" value="1"/>
</dbReference>
<organism evidence="13 14">
    <name type="scientific">Fundidesulfovibrio magnetotacticus</name>
    <dbReference type="NCBI Taxonomy" id="2730080"/>
    <lineage>
        <taxon>Bacteria</taxon>
        <taxon>Pseudomonadati</taxon>
        <taxon>Thermodesulfobacteriota</taxon>
        <taxon>Desulfovibrionia</taxon>
        <taxon>Desulfovibrionales</taxon>
        <taxon>Desulfovibrionaceae</taxon>
        <taxon>Fundidesulfovibrio</taxon>
    </lineage>
</organism>
<keyword evidence="3 11" id="KW-0812">Transmembrane</keyword>
<dbReference type="PANTHER" id="PTHR43427:SF6">
    <property type="entry name" value="CHLORIDE CHANNEL PROTEIN CLC-E"/>
    <property type="match status" value="1"/>
</dbReference>
<keyword evidence="7" id="KW-0869">Chloride channel</keyword>
<dbReference type="SUPFAM" id="SSF81340">
    <property type="entry name" value="Clc chloride channel"/>
    <property type="match status" value="1"/>
</dbReference>
<dbReference type="RefSeq" id="WP_173085475.1">
    <property type="nucleotide sequence ID" value="NZ_BLTE01000013.1"/>
</dbReference>
<keyword evidence="8" id="KW-0868">Chloride</keyword>
<dbReference type="GO" id="GO:0034707">
    <property type="term" value="C:chloride channel complex"/>
    <property type="evidence" value="ECO:0007669"/>
    <property type="project" value="UniProtKB-KW"/>
</dbReference>
<feature type="transmembrane region" description="Helical" evidence="11">
    <location>
        <begin position="202"/>
        <end position="221"/>
    </location>
</feature>
<evidence type="ECO:0000313" key="14">
    <source>
        <dbReference type="Proteomes" id="UP000494245"/>
    </source>
</evidence>
<evidence type="ECO:0000256" key="10">
    <source>
        <dbReference type="PROSITE-ProRule" id="PRU00703"/>
    </source>
</evidence>
<feature type="transmembrane region" description="Helical" evidence="11">
    <location>
        <begin position="67"/>
        <end position="88"/>
    </location>
</feature>
<dbReference type="EMBL" id="BLTE01000013">
    <property type="protein sequence ID" value="GFK94917.1"/>
    <property type="molecule type" value="Genomic_DNA"/>
</dbReference>
<feature type="transmembrane region" description="Helical" evidence="11">
    <location>
        <begin position="276"/>
        <end position="297"/>
    </location>
</feature>
<dbReference type="InterPro" id="IPR001807">
    <property type="entry name" value="ClC"/>
</dbReference>
<evidence type="ECO:0000256" key="11">
    <source>
        <dbReference type="SAM" id="Phobius"/>
    </source>
</evidence>
<evidence type="ECO:0000259" key="12">
    <source>
        <dbReference type="PROSITE" id="PS51371"/>
    </source>
</evidence>
<feature type="transmembrane region" description="Helical" evidence="11">
    <location>
        <begin position="242"/>
        <end position="264"/>
    </location>
</feature>
<keyword evidence="6 11" id="KW-0472">Membrane</keyword>
<dbReference type="AlphaFoldDB" id="A0A6V8LZ42"/>
<feature type="transmembrane region" description="Helical" evidence="11">
    <location>
        <begin position="342"/>
        <end position="363"/>
    </location>
</feature>
<gene>
    <name evidence="13" type="primary">eriC</name>
    <name evidence="13" type="ORF">NNJEOMEG_02765</name>
</gene>
<proteinExistence type="predicted"/>
<accession>A0A6V8LZ42</accession>
<keyword evidence="10" id="KW-0129">CBS domain</keyword>
<feature type="transmembrane region" description="Helical" evidence="11">
    <location>
        <begin position="405"/>
        <end position="428"/>
    </location>
</feature>
<dbReference type="InterPro" id="IPR000644">
    <property type="entry name" value="CBS_dom"/>
</dbReference>
<feature type="transmembrane region" description="Helical" evidence="11">
    <location>
        <begin position="309"/>
        <end position="330"/>
    </location>
</feature>
<dbReference type="InterPro" id="IPR046342">
    <property type="entry name" value="CBS_dom_sf"/>
</dbReference>
<evidence type="ECO:0000256" key="4">
    <source>
        <dbReference type="ARBA" id="ARBA00022989"/>
    </source>
</evidence>
<dbReference type="SUPFAM" id="SSF54631">
    <property type="entry name" value="CBS-domain pair"/>
    <property type="match status" value="1"/>
</dbReference>
<evidence type="ECO:0000256" key="3">
    <source>
        <dbReference type="ARBA" id="ARBA00022692"/>
    </source>
</evidence>
<evidence type="ECO:0000256" key="6">
    <source>
        <dbReference type="ARBA" id="ARBA00023136"/>
    </source>
</evidence>
<feature type="transmembrane region" description="Helical" evidence="11">
    <location>
        <begin position="375"/>
        <end position="393"/>
    </location>
</feature>
<dbReference type="InterPro" id="IPR050368">
    <property type="entry name" value="ClC-type_chloride_channel"/>
</dbReference>
<evidence type="ECO:0000256" key="5">
    <source>
        <dbReference type="ARBA" id="ARBA00023065"/>
    </source>
</evidence>
<keyword evidence="2" id="KW-0813">Transport</keyword>
<comment type="caution">
    <text evidence="13">The sequence shown here is derived from an EMBL/GenBank/DDBJ whole genome shotgun (WGS) entry which is preliminary data.</text>
</comment>
<dbReference type="Gene3D" id="3.10.580.10">
    <property type="entry name" value="CBS-domain"/>
    <property type="match status" value="1"/>
</dbReference>
<keyword evidence="4 11" id="KW-1133">Transmembrane helix</keyword>
<dbReference type="Pfam" id="PF00571">
    <property type="entry name" value="CBS"/>
    <property type="match status" value="1"/>
</dbReference>
<keyword evidence="14" id="KW-1185">Reference proteome</keyword>
<comment type="subcellular location">
    <subcellularLocation>
        <location evidence="1">Membrane</location>
        <topology evidence="1">Multi-pass membrane protein</topology>
    </subcellularLocation>
</comment>
<dbReference type="GO" id="GO:0005254">
    <property type="term" value="F:chloride channel activity"/>
    <property type="evidence" value="ECO:0007669"/>
    <property type="project" value="UniProtKB-KW"/>
</dbReference>
<evidence type="ECO:0000256" key="8">
    <source>
        <dbReference type="ARBA" id="ARBA00023214"/>
    </source>
</evidence>
<evidence type="ECO:0000256" key="1">
    <source>
        <dbReference type="ARBA" id="ARBA00004141"/>
    </source>
</evidence>
<dbReference type="PRINTS" id="PR00762">
    <property type="entry name" value="CLCHANNEL"/>
</dbReference>
<keyword evidence="5" id="KW-0406">Ion transport</keyword>
<dbReference type="SMART" id="SM00116">
    <property type="entry name" value="CBS"/>
    <property type="match status" value="2"/>
</dbReference>
<dbReference type="Gene3D" id="1.10.3080.10">
    <property type="entry name" value="Clc chloride channel"/>
    <property type="match status" value="1"/>
</dbReference>
<protein>
    <submittedName>
        <fullName evidence="13">Chloride/fluoride channel protein</fullName>
    </submittedName>
</protein>
<keyword evidence="9" id="KW-0407">Ion channel</keyword>
<evidence type="ECO:0000313" key="13">
    <source>
        <dbReference type="EMBL" id="GFK94917.1"/>
    </source>
</evidence>
<name>A0A6V8LZ42_9BACT</name>
<dbReference type="Proteomes" id="UP000494245">
    <property type="component" value="Unassembled WGS sequence"/>
</dbReference>
<evidence type="ECO:0000256" key="7">
    <source>
        <dbReference type="ARBA" id="ARBA00023173"/>
    </source>
</evidence>
<dbReference type="PROSITE" id="PS51371">
    <property type="entry name" value="CBS"/>
    <property type="match status" value="1"/>
</dbReference>
<feature type="domain" description="CBS" evidence="12">
    <location>
        <begin position="525"/>
        <end position="583"/>
    </location>
</feature>
<feature type="transmembrane region" description="Helical" evidence="11">
    <location>
        <begin position="165"/>
        <end position="182"/>
    </location>
</feature>
<dbReference type="InterPro" id="IPR014743">
    <property type="entry name" value="Cl-channel_core"/>
</dbReference>
<dbReference type="CDD" id="cd00400">
    <property type="entry name" value="Voltage_gated_ClC"/>
    <property type="match status" value="1"/>
</dbReference>
<evidence type="ECO:0000256" key="2">
    <source>
        <dbReference type="ARBA" id="ARBA00022448"/>
    </source>
</evidence>
<dbReference type="PANTHER" id="PTHR43427">
    <property type="entry name" value="CHLORIDE CHANNEL PROTEIN CLC-E"/>
    <property type="match status" value="1"/>
</dbReference>